<dbReference type="GeneID" id="75578063"/>
<gene>
    <name evidence="1" type="ORF">MS3_00010149</name>
</gene>
<dbReference type="Proteomes" id="UP000471633">
    <property type="component" value="Unassembled WGS sequence"/>
</dbReference>
<dbReference type="EMBL" id="AMPZ03000001">
    <property type="protein sequence ID" value="KAH9595332.1"/>
    <property type="molecule type" value="Genomic_DNA"/>
</dbReference>
<dbReference type="KEGG" id="shx:MS3_00010149"/>
<dbReference type="RefSeq" id="XP_051074275.1">
    <property type="nucleotide sequence ID" value="XM_051218503.1"/>
</dbReference>
<accession>A0A922LWR7</accession>
<keyword evidence="2" id="KW-1185">Reference proteome</keyword>
<reference evidence="1" key="3">
    <citation type="submission" date="2021-06" db="EMBL/GenBank/DDBJ databases">
        <title>Chromosome-level genome assembly for S. haematobium.</title>
        <authorList>
            <person name="Stroehlein A.J."/>
        </authorList>
    </citation>
    <scope>NUCLEOTIDE SEQUENCE</scope>
</reference>
<comment type="caution">
    <text evidence="1">The sequence shown here is derived from an EMBL/GenBank/DDBJ whole genome shotgun (WGS) entry which is preliminary data.</text>
</comment>
<evidence type="ECO:0000313" key="1">
    <source>
        <dbReference type="EMBL" id="KAH9595332.1"/>
    </source>
</evidence>
<organism evidence="1 2">
    <name type="scientific">Schistosoma haematobium</name>
    <name type="common">Blood fluke</name>
    <dbReference type="NCBI Taxonomy" id="6185"/>
    <lineage>
        <taxon>Eukaryota</taxon>
        <taxon>Metazoa</taxon>
        <taxon>Spiralia</taxon>
        <taxon>Lophotrochozoa</taxon>
        <taxon>Platyhelminthes</taxon>
        <taxon>Trematoda</taxon>
        <taxon>Digenea</taxon>
        <taxon>Strigeidida</taxon>
        <taxon>Schistosomatoidea</taxon>
        <taxon>Schistosomatidae</taxon>
        <taxon>Schistosoma</taxon>
    </lineage>
</organism>
<reference evidence="1" key="4">
    <citation type="journal article" date="2022" name="PLoS Pathog.">
        <title>Chromosome-level genome of Schistosoma haematobium underpins genome-wide explorations of molecular variation.</title>
        <authorList>
            <person name="Stroehlein A.J."/>
            <person name="Korhonen P.K."/>
            <person name="Lee V.V."/>
            <person name="Ralph S.A."/>
            <person name="Mentink-Kane M."/>
            <person name="You H."/>
            <person name="McManus D.P."/>
            <person name="Tchuente L.T."/>
            <person name="Stothard J.R."/>
            <person name="Kaur P."/>
            <person name="Dudchenko O."/>
            <person name="Aiden E.L."/>
            <person name="Yang B."/>
            <person name="Yang H."/>
            <person name="Emery A.M."/>
            <person name="Webster B.L."/>
            <person name="Brindley P.J."/>
            <person name="Rollinson D."/>
            <person name="Chang B.C.H."/>
            <person name="Gasser R.B."/>
            <person name="Young N.D."/>
        </authorList>
    </citation>
    <scope>NUCLEOTIDE SEQUENCE</scope>
</reference>
<sequence>MCDIFDVAEVVVLAAHKDLASCRVGFIERHDKKVVVISKTFFIFDCDFEVIDSYEHDCNILKVCSPANVVFLFFLDEHGLLNVYLPERHELAFSLLVLIFFLDPRIRCCYGEILTPYSYIQNL</sequence>
<dbReference type="AlphaFoldDB" id="A0A922LWR7"/>
<proteinExistence type="predicted"/>
<reference evidence="1" key="2">
    <citation type="journal article" date="2019" name="Gigascience">
        <title>High-quality Schistosoma haematobium genome achieved by single-molecule and long-range sequencing.</title>
        <authorList>
            <person name="Stroehlein A.J."/>
            <person name="Korhonen P.K."/>
            <person name="Chong T.M."/>
            <person name="Lim Y.L."/>
            <person name="Chan K.G."/>
            <person name="Webster B."/>
            <person name="Rollinson D."/>
            <person name="Brindley P.J."/>
            <person name="Gasser R.B."/>
            <person name="Young N.D."/>
        </authorList>
    </citation>
    <scope>NUCLEOTIDE SEQUENCE</scope>
</reference>
<dbReference type="CTD" id="75578063"/>
<evidence type="ECO:0000313" key="2">
    <source>
        <dbReference type="Proteomes" id="UP000471633"/>
    </source>
</evidence>
<protein>
    <submittedName>
        <fullName evidence="1">Uncharacterized protein</fullName>
    </submittedName>
</protein>
<name>A0A922LWR7_SCHHA</name>
<reference evidence="1" key="1">
    <citation type="journal article" date="2012" name="Nat. Genet.">
        <title>Whole-genome sequence of Schistosoma haematobium.</title>
        <authorList>
            <person name="Young N.D."/>
            <person name="Jex A.R."/>
            <person name="Li B."/>
            <person name="Liu S."/>
            <person name="Yang L."/>
            <person name="Xiong Z."/>
            <person name="Li Y."/>
            <person name="Cantacessi C."/>
            <person name="Hall R.S."/>
            <person name="Xu X."/>
            <person name="Chen F."/>
            <person name="Wu X."/>
            <person name="Zerlotini A."/>
            <person name="Oliveira G."/>
            <person name="Hofmann A."/>
            <person name="Zhang G."/>
            <person name="Fang X."/>
            <person name="Kang Y."/>
            <person name="Campbell B.E."/>
            <person name="Loukas A."/>
            <person name="Ranganathan S."/>
            <person name="Rollinson D."/>
            <person name="Rinaldi G."/>
            <person name="Brindley P.J."/>
            <person name="Yang H."/>
            <person name="Wang J."/>
            <person name="Wang J."/>
            <person name="Gasser R.B."/>
        </authorList>
    </citation>
    <scope>NUCLEOTIDE SEQUENCE</scope>
</reference>